<gene>
    <name evidence="1" type="ordered locus">glr4307</name>
</gene>
<evidence type="ECO:0000313" key="1">
    <source>
        <dbReference type="EMBL" id="BAC92248.1"/>
    </source>
</evidence>
<dbReference type="AlphaFoldDB" id="Q7NDC8"/>
<dbReference type="Proteomes" id="UP000000557">
    <property type="component" value="Chromosome"/>
</dbReference>
<accession>Q7NDC8</accession>
<dbReference type="KEGG" id="gvi:glr4307"/>
<dbReference type="EMBL" id="BA000045">
    <property type="protein sequence ID" value="BAC92248.1"/>
    <property type="molecule type" value="Genomic_DNA"/>
</dbReference>
<organism evidence="1 2">
    <name type="scientific">Gloeobacter violaceus (strain ATCC 29082 / PCC 7421)</name>
    <dbReference type="NCBI Taxonomy" id="251221"/>
    <lineage>
        <taxon>Bacteria</taxon>
        <taxon>Bacillati</taxon>
        <taxon>Cyanobacteriota</taxon>
        <taxon>Cyanophyceae</taxon>
        <taxon>Gloeobacterales</taxon>
        <taxon>Gloeobacteraceae</taxon>
        <taxon>Gloeobacter</taxon>
    </lineage>
</organism>
<dbReference type="Pfam" id="PF13692">
    <property type="entry name" value="Glyco_trans_1_4"/>
    <property type="match status" value="1"/>
</dbReference>
<sequence length="418" mass="46237">MCDRGDVARGEGLRQNHMKICIVTPFALSNSHGTGVQLLRLFAFEDYTHLYWSSASGFSETDKSLLLEEQFDWWPLSRGKGRLEQVMGLLGMSSVWRHNELISAKYRRLLERDYRCDVAHVVAIDETSARKAVSLLGVLGCPYVVHIMDLMHPRGLDPAAMTGFGRLFAGASRVLALSENIRREVRKFPSPPCEIFPIVRSLGRAVQSPPQSGGPLRIAMVGSLYYTEGLKCLAAAWDELSRRYPRLELVYAGPEAQIRNYLPARLKEVLVYRGYVPNEKVESILLECHLAYLPGPCWPAEKDKYSKYSIPSRLTDYLMAGLPIVAYLADGSATEQFLNPLMPEAVRRAMHPAALIEAVTHYADQPAVWRAASGTAHAFAAGQCTVEGVHAVLADRLQQAAGLPRPGSRVQVSGNSDG</sequence>
<dbReference type="EnsemblBacteria" id="BAC92248">
    <property type="protein sequence ID" value="BAC92248"/>
    <property type="gene ID" value="BAC92248"/>
</dbReference>
<proteinExistence type="predicted"/>
<dbReference type="HOGENOM" id="CLU_686554_0_0_3"/>
<dbReference type="PATRIC" id="fig|251221.4.peg.4336"/>
<dbReference type="eggNOG" id="COG0438">
    <property type="taxonomic scope" value="Bacteria"/>
</dbReference>
<dbReference type="InParanoid" id="Q7NDC8"/>
<evidence type="ECO:0000313" key="2">
    <source>
        <dbReference type="Proteomes" id="UP000000557"/>
    </source>
</evidence>
<dbReference type="CDD" id="cd03794">
    <property type="entry name" value="GT4_WbuB-like"/>
    <property type="match status" value="1"/>
</dbReference>
<keyword evidence="2" id="KW-1185">Reference proteome</keyword>
<protein>
    <submittedName>
        <fullName evidence="1">Glr4307 protein</fullName>
    </submittedName>
</protein>
<name>Q7NDC8_GLOVI</name>
<dbReference type="Gene3D" id="3.40.50.2000">
    <property type="entry name" value="Glycogen Phosphorylase B"/>
    <property type="match status" value="1"/>
</dbReference>
<dbReference type="OrthoDB" id="9771846at2"/>
<dbReference type="STRING" id="251221.gene:10761826"/>
<reference evidence="1 2" key="1">
    <citation type="journal article" date="2003" name="DNA Res.">
        <title>Complete genome structure of Gloeobacter violaceus PCC 7421, a cyanobacterium that lacks thylakoids.</title>
        <authorList>
            <person name="Nakamura Y."/>
            <person name="Kaneko T."/>
            <person name="Sato S."/>
            <person name="Mimuro M."/>
            <person name="Miyashita H."/>
            <person name="Tsuchiya T."/>
            <person name="Sasamoto S."/>
            <person name="Watanabe A."/>
            <person name="Kawashima K."/>
            <person name="Kishida Y."/>
            <person name="Kiyokawa C."/>
            <person name="Kohara M."/>
            <person name="Matsumoto M."/>
            <person name="Matsuno A."/>
            <person name="Nakazaki N."/>
            <person name="Shimpo S."/>
            <person name="Takeuchi C."/>
            <person name="Yamada M."/>
            <person name="Tabata S."/>
        </authorList>
    </citation>
    <scope>NUCLEOTIDE SEQUENCE [LARGE SCALE GENOMIC DNA]</scope>
    <source>
        <strain evidence="2">ATCC 29082 / PCC 7421</strain>
    </source>
</reference>
<reference evidence="1 2" key="2">
    <citation type="journal article" date="2003" name="DNA Res.">
        <title>Complete genome structure of Gloeobacter violaceus PCC 7421, a cyanobacterium that lacks thylakoids (supplement).</title>
        <authorList>
            <person name="Nakamura Y."/>
            <person name="Kaneko T."/>
            <person name="Sato S."/>
            <person name="Mimuro M."/>
            <person name="Miyashita H."/>
            <person name="Tsuchiya T."/>
            <person name="Sasamoto S."/>
            <person name="Watanabe A."/>
            <person name="Kawashima K."/>
            <person name="Kishida Y."/>
            <person name="Kiyokawa C."/>
            <person name="Kohara M."/>
            <person name="Matsumoto M."/>
            <person name="Matsuno A."/>
            <person name="Nakazaki N."/>
            <person name="Shimpo S."/>
            <person name="Takeuchi C."/>
            <person name="Yamada M."/>
            <person name="Tabata S."/>
        </authorList>
    </citation>
    <scope>NUCLEOTIDE SEQUENCE [LARGE SCALE GENOMIC DNA]</scope>
    <source>
        <strain evidence="2">ATCC 29082 / PCC 7421</strain>
    </source>
</reference>
<dbReference type="SUPFAM" id="SSF53756">
    <property type="entry name" value="UDP-Glycosyltransferase/glycogen phosphorylase"/>
    <property type="match status" value="1"/>
</dbReference>